<feature type="region of interest" description="Disordered" evidence="1">
    <location>
        <begin position="1"/>
        <end position="27"/>
    </location>
</feature>
<evidence type="ECO:0000313" key="2">
    <source>
        <dbReference type="EMBL" id="KAF9330604.1"/>
    </source>
</evidence>
<evidence type="ECO:0000313" key="3">
    <source>
        <dbReference type="Proteomes" id="UP000696485"/>
    </source>
</evidence>
<organism evidence="2 3">
    <name type="scientific">Podila minutissima</name>
    <dbReference type="NCBI Taxonomy" id="64525"/>
    <lineage>
        <taxon>Eukaryota</taxon>
        <taxon>Fungi</taxon>
        <taxon>Fungi incertae sedis</taxon>
        <taxon>Mucoromycota</taxon>
        <taxon>Mortierellomycotina</taxon>
        <taxon>Mortierellomycetes</taxon>
        <taxon>Mortierellales</taxon>
        <taxon>Mortierellaceae</taxon>
        <taxon>Podila</taxon>
    </lineage>
</organism>
<sequence length="269" mass="30808">MMSSGDQIRAQPTEPIPPLGGPKDLAPHAPAKVTLIEEYVELPGTPVIPSKTGPKPQVKVSDQPATANIMDDEVEPRDDNTNTHICFGYPGYDSIHARHYVFVRPMNKSKYYPLCFADNSMAVVPAYGTVYKHQIARVKADFYNFAMPDNRWISYGMSIELDSGLDREVLRFDTNWFTHWARGVAELHYWPGQGFRIKNDLKDFGDLYWVHAQVHDGYGYDKDLDDGDLVMLVPEHLIKDTEGPRDYYQYDISVWCREWHEHSIATVKP</sequence>
<comment type="caution">
    <text evidence="2">The sequence shown here is derived from an EMBL/GenBank/DDBJ whole genome shotgun (WGS) entry which is preliminary data.</text>
</comment>
<keyword evidence="3" id="KW-1185">Reference proteome</keyword>
<dbReference type="Proteomes" id="UP000696485">
    <property type="component" value="Unassembled WGS sequence"/>
</dbReference>
<proteinExistence type="predicted"/>
<dbReference type="EMBL" id="JAAAUY010000384">
    <property type="protein sequence ID" value="KAF9330604.1"/>
    <property type="molecule type" value="Genomic_DNA"/>
</dbReference>
<name>A0A9P5VLF4_9FUNG</name>
<protein>
    <submittedName>
        <fullName evidence="2">Uncharacterized protein</fullName>
    </submittedName>
</protein>
<reference evidence="2" key="1">
    <citation type="journal article" date="2020" name="Fungal Divers.">
        <title>Resolving the Mortierellaceae phylogeny through synthesis of multi-gene phylogenetics and phylogenomics.</title>
        <authorList>
            <person name="Vandepol N."/>
            <person name="Liber J."/>
            <person name="Desiro A."/>
            <person name="Na H."/>
            <person name="Kennedy M."/>
            <person name="Barry K."/>
            <person name="Grigoriev I.V."/>
            <person name="Miller A.N."/>
            <person name="O'Donnell K."/>
            <person name="Stajich J.E."/>
            <person name="Bonito G."/>
        </authorList>
    </citation>
    <scope>NUCLEOTIDE SEQUENCE</scope>
    <source>
        <strain evidence="2">NVP1</strain>
    </source>
</reference>
<evidence type="ECO:0000256" key="1">
    <source>
        <dbReference type="SAM" id="MobiDB-lite"/>
    </source>
</evidence>
<gene>
    <name evidence="2" type="ORF">BG006_006441</name>
</gene>
<accession>A0A9P5VLF4</accession>
<dbReference type="AlphaFoldDB" id="A0A9P5VLF4"/>